<evidence type="ECO:0000313" key="3">
    <source>
        <dbReference type="Proteomes" id="UP000326757"/>
    </source>
</evidence>
<feature type="compositionally biased region" description="Polar residues" evidence="1">
    <location>
        <begin position="139"/>
        <end position="155"/>
    </location>
</feature>
<feature type="compositionally biased region" description="Basic and acidic residues" evidence="1">
    <location>
        <begin position="98"/>
        <end position="107"/>
    </location>
</feature>
<feature type="compositionally biased region" description="Basic and acidic residues" evidence="1">
    <location>
        <begin position="297"/>
        <end position="306"/>
    </location>
</feature>
<organism evidence="2 3">
    <name type="scientific">Monilinia laxa</name>
    <name type="common">Brown rot fungus</name>
    <name type="synonym">Sclerotinia laxa</name>
    <dbReference type="NCBI Taxonomy" id="61186"/>
    <lineage>
        <taxon>Eukaryota</taxon>
        <taxon>Fungi</taxon>
        <taxon>Dikarya</taxon>
        <taxon>Ascomycota</taxon>
        <taxon>Pezizomycotina</taxon>
        <taxon>Leotiomycetes</taxon>
        <taxon>Helotiales</taxon>
        <taxon>Sclerotiniaceae</taxon>
        <taxon>Monilinia</taxon>
    </lineage>
</organism>
<name>A0A5N6JRZ3_MONLA</name>
<feature type="compositionally biased region" description="Low complexity" evidence="1">
    <location>
        <begin position="164"/>
        <end position="184"/>
    </location>
</feature>
<dbReference type="Proteomes" id="UP000326757">
    <property type="component" value="Unassembled WGS sequence"/>
</dbReference>
<protein>
    <submittedName>
        <fullName evidence="2">Uncharacterized protein</fullName>
    </submittedName>
</protein>
<gene>
    <name evidence="2" type="ORF">EYC80_011139</name>
</gene>
<feature type="region of interest" description="Disordered" evidence="1">
    <location>
        <begin position="292"/>
        <end position="375"/>
    </location>
</feature>
<dbReference type="EMBL" id="VIGI01000018">
    <property type="protein sequence ID" value="KAB8290274.1"/>
    <property type="molecule type" value="Genomic_DNA"/>
</dbReference>
<accession>A0A5N6JRZ3</accession>
<evidence type="ECO:0000256" key="1">
    <source>
        <dbReference type="SAM" id="MobiDB-lite"/>
    </source>
</evidence>
<evidence type="ECO:0000313" key="2">
    <source>
        <dbReference type="EMBL" id="KAB8290274.1"/>
    </source>
</evidence>
<keyword evidence="3" id="KW-1185">Reference proteome</keyword>
<sequence length="375" mass="41423">MKYSKWISIGRKEKAKSDIAIVDDLKDGSKLKRKHGGRNLKDSTVEKRSSPTKVSSESVVDATRNLAVESALELSDTKTPQITSPKSKRKSWYSISSKRSEESKPKSIDQSTLYDQAGTLKDRMTTSQSTRHTRDDVSKSSPNNSITIIVTSPTSDAHFKQEDLSPSSSNASSLSRSSLSSTSSFDTTRLMPPSISPSIQKYPKSNEAPEVKKWLIGCMNRKADTLPRKLVYRIMELYNIKEHELDPKMLDKLRAGIEDEGIVLPIDIEPESKDKKNAEPNSTEALRHLRTSLHPHAPAEGKEKRPGKGKSGQSTHAAPTKRTPKTNNPHLPPHPKNQSPAPTHEYGKTPPRACATGPPPIPISTPTQTQTQTRP</sequence>
<dbReference type="OrthoDB" id="5329749at2759"/>
<comment type="caution">
    <text evidence="2">The sequence shown here is derived from an EMBL/GenBank/DDBJ whole genome shotgun (WGS) entry which is preliminary data.</text>
</comment>
<proteinExistence type="predicted"/>
<reference evidence="2 3" key="1">
    <citation type="submission" date="2019-06" db="EMBL/GenBank/DDBJ databases">
        <title>Genome Sequence of the Brown Rot Fungal Pathogen Monilinia laxa.</title>
        <authorList>
            <person name="De Miccolis Angelini R.M."/>
            <person name="Landi L."/>
            <person name="Abate D."/>
            <person name="Pollastro S."/>
            <person name="Romanazzi G."/>
            <person name="Faretra F."/>
        </authorList>
    </citation>
    <scope>NUCLEOTIDE SEQUENCE [LARGE SCALE GENOMIC DNA]</scope>
    <source>
        <strain evidence="2 3">Mlax316</strain>
    </source>
</reference>
<feature type="compositionally biased region" description="Basic and acidic residues" evidence="1">
    <location>
        <begin position="39"/>
        <end position="49"/>
    </location>
</feature>
<feature type="compositionally biased region" description="Low complexity" evidence="1">
    <location>
        <begin position="364"/>
        <end position="375"/>
    </location>
</feature>
<feature type="region of interest" description="Disordered" evidence="1">
    <location>
        <begin position="29"/>
        <end position="206"/>
    </location>
</feature>
<dbReference type="AlphaFoldDB" id="A0A5N6JRZ3"/>